<dbReference type="PANTHER" id="PTHR47925:SF84">
    <property type="entry name" value="PENTATRICOPEPTIDE REPEAT-CONTAINING PROTEIN"/>
    <property type="match status" value="1"/>
</dbReference>
<dbReference type="PROSITE" id="PS51375">
    <property type="entry name" value="PPR"/>
    <property type="match status" value="4"/>
</dbReference>
<feature type="repeat" description="PPR" evidence="2">
    <location>
        <begin position="240"/>
        <end position="274"/>
    </location>
</feature>
<reference evidence="3 4" key="1">
    <citation type="journal article" date="2011" name="Science">
        <title>The Selaginella genome identifies genetic changes associated with the evolution of vascular plants.</title>
        <authorList>
            <person name="Banks J.A."/>
            <person name="Nishiyama T."/>
            <person name="Hasebe M."/>
            <person name="Bowman J.L."/>
            <person name="Gribskov M."/>
            <person name="dePamphilis C."/>
            <person name="Albert V.A."/>
            <person name="Aono N."/>
            <person name="Aoyama T."/>
            <person name="Ambrose B.A."/>
            <person name="Ashton N.W."/>
            <person name="Axtell M.J."/>
            <person name="Barker E."/>
            <person name="Barker M.S."/>
            <person name="Bennetzen J.L."/>
            <person name="Bonawitz N.D."/>
            <person name="Chapple C."/>
            <person name="Cheng C."/>
            <person name="Correa L.G."/>
            <person name="Dacre M."/>
            <person name="DeBarry J."/>
            <person name="Dreyer I."/>
            <person name="Elias M."/>
            <person name="Engstrom E.M."/>
            <person name="Estelle M."/>
            <person name="Feng L."/>
            <person name="Finet C."/>
            <person name="Floyd S.K."/>
            <person name="Frommer W.B."/>
            <person name="Fujita T."/>
            <person name="Gramzow L."/>
            <person name="Gutensohn M."/>
            <person name="Harholt J."/>
            <person name="Hattori M."/>
            <person name="Heyl A."/>
            <person name="Hirai T."/>
            <person name="Hiwatashi Y."/>
            <person name="Ishikawa M."/>
            <person name="Iwata M."/>
            <person name="Karol K.G."/>
            <person name="Koehler B."/>
            <person name="Kolukisaoglu U."/>
            <person name="Kubo M."/>
            <person name="Kurata T."/>
            <person name="Lalonde S."/>
            <person name="Li K."/>
            <person name="Li Y."/>
            <person name="Litt A."/>
            <person name="Lyons E."/>
            <person name="Manning G."/>
            <person name="Maruyama T."/>
            <person name="Michael T.P."/>
            <person name="Mikami K."/>
            <person name="Miyazaki S."/>
            <person name="Morinaga S."/>
            <person name="Murata T."/>
            <person name="Mueller-Roeber B."/>
            <person name="Nelson D.R."/>
            <person name="Obara M."/>
            <person name="Oguri Y."/>
            <person name="Olmstead R.G."/>
            <person name="Onodera N."/>
            <person name="Petersen B.L."/>
            <person name="Pils B."/>
            <person name="Prigge M."/>
            <person name="Rensing S.A."/>
            <person name="Riano-Pachon D.M."/>
            <person name="Roberts A.W."/>
            <person name="Sato Y."/>
            <person name="Scheller H.V."/>
            <person name="Schulz B."/>
            <person name="Schulz C."/>
            <person name="Shakirov E.V."/>
            <person name="Shibagaki N."/>
            <person name="Shinohara N."/>
            <person name="Shippen D.E."/>
            <person name="Soerensen I."/>
            <person name="Sotooka R."/>
            <person name="Sugimoto N."/>
            <person name="Sugita M."/>
            <person name="Sumikawa N."/>
            <person name="Tanurdzic M."/>
            <person name="Theissen G."/>
            <person name="Ulvskov P."/>
            <person name="Wakazuki S."/>
            <person name="Weng J.K."/>
            <person name="Willats W.W."/>
            <person name="Wipf D."/>
            <person name="Wolf P.G."/>
            <person name="Yang L."/>
            <person name="Zimmer A.D."/>
            <person name="Zhu Q."/>
            <person name="Mitros T."/>
            <person name="Hellsten U."/>
            <person name="Loque D."/>
            <person name="Otillar R."/>
            <person name="Salamov A."/>
            <person name="Schmutz J."/>
            <person name="Shapiro H."/>
            <person name="Lindquist E."/>
            <person name="Lucas S."/>
            <person name="Rokhsar D."/>
            <person name="Grigoriev I.V."/>
        </authorList>
    </citation>
    <scope>NUCLEOTIDE SEQUENCE [LARGE SCALE GENOMIC DNA]</scope>
</reference>
<organism evidence="4">
    <name type="scientific">Selaginella moellendorffii</name>
    <name type="common">Spikemoss</name>
    <dbReference type="NCBI Taxonomy" id="88036"/>
    <lineage>
        <taxon>Eukaryota</taxon>
        <taxon>Viridiplantae</taxon>
        <taxon>Streptophyta</taxon>
        <taxon>Embryophyta</taxon>
        <taxon>Tracheophyta</taxon>
        <taxon>Lycopodiopsida</taxon>
        <taxon>Selaginellales</taxon>
        <taxon>Selaginellaceae</taxon>
        <taxon>Selaginella</taxon>
    </lineage>
</organism>
<dbReference type="KEGG" id="smo:SELMODRAFT_97739"/>
<evidence type="ECO:0008006" key="5">
    <source>
        <dbReference type="Google" id="ProtNLM"/>
    </source>
</evidence>
<dbReference type="PANTHER" id="PTHR47925">
    <property type="entry name" value="OS01G0913400 PROTEIN-RELATED"/>
    <property type="match status" value="1"/>
</dbReference>
<evidence type="ECO:0000256" key="1">
    <source>
        <dbReference type="ARBA" id="ARBA00022737"/>
    </source>
</evidence>
<dbReference type="Gramene" id="EFJ26479">
    <property type="protein sequence ID" value="EFJ26479"/>
    <property type="gene ID" value="SELMODRAFT_97739"/>
</dbReference>
<feature type="repeat" description="PPR" evidence="2">
    <location>
        <begin position="53"/>
        <end position="87"/>
    </location>
</feature>
<feature type="repeat" description="PPR" evidence="2">
    <location>
        <begin position="177"/>
        <end position="211"/>
    </location>
</feature>
<dbReference type="Pfam" id="PF13041">
    <property type="entry name" value="PPR_2"/>
    <property type="match status" value="1"/>
</dbReference>
<dbReference type="InterPro" id="IPR002885">
    <property type="entry name" value="PPR_rpt"/>
</dbReference>
<dbReference type="eggNOG" id="KOG4197">
    <property type="taxonomic scope" value="Eukaryota"/>
</dbReference>
<dbReference type="FunFam" id="1.25.40.10:FF:000158">
    <property type="entry name" value="pentatricopeptide repeat-containing protein At2g33680"/>
    <property type="match status" value="1"/>
</dbReference>
<evidence type="ECO:0000313" key="3">
    <source>
        <dbReference type="EMBL" id="EFJ26479.1"/>
    </source>
</evidence>
<keyword evidence="4" id="KW-1185">Reference proteome</keyword>
<dbReference type="AlphaFoldDB" id="D8RND7"/>
<dbReference type="InParanoid" id="D8RND7"/>
<evidence type="ECO:0000256" key="2">
    <source>
        <dbReference type="PROSITE-ProRule" id="PRU00708"/>
    </source>
</evidence>
<dbReference type="GO" id="GO:0048731">
    <property type="term" value="P:system development"/>
    <property type="evidence" value="ECO:0007669"/>
    <property type="project" value="UniProtKB-ARBA"/>
</dbReference>
<dbReference type="NCBIfam" id="TIGR00756">
    <property type="entry name" value="PPR"/>
    <property type="match status" value="3"/>
</dbReference>
<dbReference type="EMBL" id="GL377584">
    <property type="protein sequence ID" value="EFJ26479.1"/>
    <property type="molecule type" value="Genomic_DNA"/>
</dbReference>
<keyword evidence="1" id="KW-0677">Repeat</keyword>
<evidence type="ECO:0000313" key="4">
    <source>
        <dbReference type="Proteomes" id="UP000001514"/>
    </source>
</evidence>
<protein>
    <recommendedName>
        <fullName evidence="5">Pentacotripeptide-repeat region of PRORP domain-containing protein</fullName>
    </recommendedName>
</protein>
<gene>
    <name evidence="3" type="ORF">SELMODRAFT_97739</name>
</gene>
<feature type="repeat" description="PPR" evidence="2">
    <location>
        <begin position="115"/>
        <end position="149"/>
    </location>
</feature>
<dbReference type="InterPro" id="IPR011990">
    <property type="entry name" value="TPR-like_helical_dom_sf"/>
</dbReference>
<dbReference type="Proteomes" id="UP000001514">
    <property type="component" value="Unassembled WGS sequence"/>
</dbReference>
<accession>D8RND7</accession>
<dbReference type="STRING" id="88036.D8RND7"/>
<sequence length="395" mass="42848">MYGKCGDIAAACRVFDQIKDPNVFSSAILIAAFANNGHLEGALPVFERMRECDIVSFNTILQALAQHSKLDQAKVLFDSMPEHNTVSGNTILSAYAQSGHYSYAEAVFESMPRVDTITCTAMASAYSASGKLEQAKALLNLIPEKDCVAWNVTLTAYAAEGNLERCKQIFLDMPEKDVVSWTALLQAYSLAGDVEAAAWAFDSMPEHDSIASSNMLHAFASSGHLADARAVFFVRIPVWDVVSWNTMIVSYAHSGNGKNAIDLFRKMGLLGIHPNEITLLGVLLACSHIGRLREGWRILAAMEDDFGVNRSVDHYCAMADAAGRIGQIGIAERLIQEMPFDADNAAWGCLLGSCLIHSDLERGAAAAKRLLELDPGSAAGHVRLSNVFAPRSQKF</sequence>
<proteinExistence type="predicted"/>
<dbReference type="Gene3D" id="1.25.40.10">
    <property type="entry name" value="Tetratricopeptide repeat domain"/>
    <property type="match status" value="3"/>
</dbReference>
<name>D8RND7_SELML</name>
<dbReference type="HOGENOM" id="CLU_002706_0_0_1"/>
<dbReference type="Pfam" id="PF01535">
    <property type="entry name" value="PPR"/>
    <property type="match status" value="6"/>
</dbReference>